<dbReference type="PANTHER" id="PTHR35147">
    <property type="entry name" value="CHEMORECEPTOR GLUTAMINE DEAMIDASE CHED-RELATED"/>
    <property type="match status" value="1"/>
</dbReference>
<dbReference type="EC" id="3.5.1.44" evidence="3"/>
<evidence type="ECO:0000313" key="4">
    <source>
        <dbReference type="EMBL" id="KIL44910.1"/>
    </source>
</evidence>
<dbReference type="Gene3D" id="3.30.1330.200">
    <property type="match status" value="1"/>
</dbReference>
<keyword evidence="5" id="KW-1185">Reference proteome</keyword>
<evidence type="ECO:0000256" key="1">
    <source>
        <dbReference type="ARBA" id="ARBA00022500"/>
    </source>
</evidence>
<sequence length="165" mass="18159">MNELKKVIKVGIADMNMVKAPESIRTSGLGSCVGLVLYDQETKKAGLLHVMLPDSGISKSEPFNHAKFADTGVDELIKKLAQEGVSVRRLKAKMAGGAQMFQFNMMRDTMRIGPRNVEAVKFQLNQFKIPLIAEDVGGNSGRTIEFDPETSKLHVRTVNQGEKVI</sequence>
<comment type="similarity">
    <text evidence="3">Belongs to the CheD family.</text>
</comment>
<dbReference type="InterPro" id="IPR011324">
    <property type="entry name" value="Cytotoxic_necrot_fac-like_cat"/>
</dbReference>
<dbReference type="GO" id="GO:0006935">
    <property type="term" value="P:chemotaxis"/>
    <property type="evidence" value="ECO:0007669"/>
    <property type="project" value="UniProtKB-UniRule"/>
</dbReference>
<dbReference type="CDD" id="cd16352">
    <property type="entry name" value="CheD"/>
    <property type="match status" value="1"/>
</dbReference>
<dbReference type="Proteomes" id="UP000031938">
    <property type="component" value="Unassembled WGS sequence"/>
</dbReference>
<evidence type="ECO:0000256" key="3">
    <source>
        <dbReference type="HAMAP-Rule" id="MF_01440"/>
    </source>
</evidence>
<dbReference type="InterPro" id="IPR005659">
    <property type="entry name" value="Chemorcpt_Glu_NH3ase_CheD"/>
</dbReference>
<dbReference type="PATRIC" id="fig|889306.3.peg.2466"/>
<gene>
    <name evidence="3" type="primary">cheD</name>
    <name evidence="4" type="ORF">KP78_24540</name>
</gene>
<keyword evidence="2 3" id="KW-0378">Hydrolase</keyword>
<keyword evidence="1 3" id="KW-0145">Chemotaxis</keyword>
<accession>A0A0C2R3S3</accession>
<name>A0A0C2R3S3_9BACL</name>
<comment type="caution">
    <text evidence="4">The sequence shown here is derived from an EMBL/GenBank/DDBJ whole genome shotgun (WGS) entry which is preliminary data.</text>
</comment>
<comment type="function">
    <text evidence="3">Probably deamidates glutamine residues to glutamate on methyl-accepting chemotaxis receptors (MCPs), playing an important role in chemotaxis.</text>
</comment>
<dbReference type="RefSeq" id="WP_041089099.1">
    <property type="nucleotide sequence ID" value="NZ_JXRP01000018.1"/>
</dbReference>
<evidence type="ECO:0000256" key="2">
    <source>
        <dbReference type="ARBA" id="ARBA00022801"/>
    </source>
</evidence>
<dbReference type="EMBL" id="JXRP01000018">
    <property type="protein sequence ID" value="KIL44910.1"/>
    <property type="molecule type" value="Genomic_DNA"/>
</dbReference>
<dbReference type="PANTHER" id="PTHR35147:SF1">
    <property type="entry name" value="CHEMORECEPTOR GLUTAMINE DEAMIDASE CHED-RELATED"/>
    <property type="match status" value="1"/>
</dbReference>
<comment type="catalytic activity">
    <reaction evidence="3">
        <text>L-glutaminyl-[protein] + H2O = L-glutamyl-[protein] + NH4(+)</text>
        <dbReference type="Rhea" id="RHEA:16441"/>
        <dbReference type="Rhea" id="RHEA-COMP:10207"/>
        <dbReference type="Rhea" id="RHEA-COMP:10208"/>
        <dbReference type="ChEBI" id="CHEBI:15377"/>
        <dbReference type="ChEBI" id="CHEBI:28938"/>
        <dbReference type="ChEBI" id="CHEBI:29973"/>
        <dbReference type="ChEBI" id="CHEBI:30011"/>
        <dbReference type="EC" id="3.5.1.44"/>
    </reaction>
</comment>
<dbReference type="STRING" id="889306.KP78_24540"/>
<dbReference type="AlphaFoldDB" id="A0A0C2R3S3"/>
<dbReference type="SUPFAM" id="SSF64438">
    <property type="entry name" value="CNF1/YfiH-like putative cysteine hydrolases"/>
    <property type="match status" value="1"/>
</dbReference>
<proteinExistence type="inferred from homology"/>
<dbReference type="GO" id="GO:0050568">
    <property type="term" value="F:protein-glutamine glutaminase activity"/>
    <property type="evidence" value="ECO:0007669"/>
    <property type="project" value="UniProtKB-UniRule"/>
</dbReference>
<dbReference type="InterPro" id="IPR038592">
    <property type="entry name" value="CheD-like_sf"/>
</dbReference>
<dbReference type="HAMAP" id="MF_01440">
    <property type="entry name" value="CheD"/>
    <property type="match status" value="1"/>
</dbReference>
<dbReference type="OrthoDB" id="9807202at2"/>
<organism evidence="4 5">
    <name type="scientific">Jeotgalibacillus soli</name>
    <dbReference type="NCBI Taxonomy" id="889306"/>
    <lineage>
        <taxon>Bacteria</taxon>
        <taxon>Bacillati</taxon>
        <taxon>Bacillota</taxon>
        <taxon>Bacilli</taxon>
        <taxon>Bacillales</taxon>
        <taxon>Caryophanaceae</taxon>
        <taxon>Jeotgalibacillus</taxon>
    </lineage>
</organism>
<reference evidence="4 5" key="1">
    <citation type="submission" date="2015-01" db="EMBL/GenBank/DDBJ databases">
        <title>Genome sequencing of Jeotgalibacillus soli.</title>
        <authorList>
            <person name="Goh K.M."/>
            <person name="Chan K.-G."/>
            <person name="Yaakop A.S."/>
            <person name="Ee R."/>
            <person name="Gan H.M."/>
            <person name="Chan C.S."/>
        </authorList>
    </citation>
    <scope>NUCLEOTIDE SEQUENCE [LARGE SCALE GENOMIC DNA]</scope>
    <source>
        <strain evidence="4 5">P9</strain>
    </source>
</reference>
<protein>
    <recommendedName>
        <fullName evidence="3">Probable chemoreceptor glutamine deamidase CheD</fullName>
        <ecNumber evidence="3">3.5.1.44</ecNumber>
    </recommendedName>
</protein>
<dbReference type="Pfam" id="PF03975">
    <property type="entry name" value="CheD"/>
    <property type="match status" value="1"/>
</dbReference>
<evidence type="ECO:0000313" key="5">
    <source>
        <dbReference type="Proteomes" id="UP000031938"/>
    </source>
</evidence>